<evidence type="ECO:0000259" key="4">
    <source>
        <dbReference type="PROSITE" id="PS50893"/>
    </source>
</evidence>
<name>A0A1A9HXV7_9CHLA</name>
<keyword evidence="2" id="KW-0547">Nucleotide-binding</keyword>
<dbReference type="RefSeq" id="WP_066482693.1">
    <property type="nucleotide sequence ID" value="NZ_CP014639.1"/>
</dbReference>
<evidence type="ECO:0000256" key="3">
    <source>
        <dbReference type="ARBA" id="ARBA00022840"/>
    </source>
</evidence>
<dbReference type="InterPro" id="IPR027417">
    <property type="entry name" value="P-loop_NTPase"/>
</dbReference>
<keyword evidence="3 5" id="KW-0067">ATP-binding</keyword>
<keyword evidence="1" id="KW-0813">Transport</keyword>
<dbReference type="STRING" id="1806891.Cs308_0752"/>
<dbReference type="KEGG" id="csaz:Cs308_0752"/>
<dbReference type="PANTHER" id="PTHR43023">
    <property type="entry name" value="PROTEIN TRIGALACTOSYLDIACYLGLYCEROL 3, CHLOROPLASTIC"/>
    <property type="match status" value="1"/>
</dbReference>
<evidence type="ECO:0000256" key="1">
    <source>
        <dbReference type="ARBA" id="ARBA00022448"/>
    </source>
</evidence>
<dbReference type="EMBL" id="CP014639">
    <property type="protein sequence ID" value="ANH78922.1"/>
    <property type="molecule type" value="Genomic_DNA"/>
</dbReference>
<reference evidence="5 6" key="1">
    <citation type="submission" date="2016-03" db="EMBL/GenBank/DDBJ databases">
        <title>Culture-independent genomics supports pathogen discovery for uncultivable bacteria within the genus Chlamydia.</title>
        <authorList>
            <person name="Taylor-Brown A."/>
            <person name="Bachmann N.L."/>
            <person name="Borel N."/>
            <person name="Polkinghorne A."/>
        </authorList>
    </citation>
    <scope>NUCLEOTIDE SEQUENCE [LARGE SCALE GENOMIC DNA]</scope>
    <source>
        <strain evidence="5 6">2742-308</strain>
    </source>
</reference>
<dbReference type="GO" id="GO:0016887">
    <property type="term" value="F:ATP hydrolysis activity"/>
    <property type="evidence" value="ECO:0007669"/>
    <property type="project" value="InterPro"/>
</dbReference>
<proteinExistence type="predicted"/>
<dbReference type="SUPFAM" id="SSF52540">
    <property type="entry name" value="P-loop containing nucleoside triphosphate hydrolases"/>
    <property type="match status" value="1"/>
</dbReference>
<dbReference type="SMART" id="SM00382">
    <property type="entry name" value="AAA"/>
    <property type="match status" value="1"/>
</dbReference>
<dbReference type="Gene3D" id="3.40.50.300">
    <property type="entry name" value="P-loop containing nucleotide triphosphate hydrolases"/>
    <property type="match status" value="1"/>
</dbReference>
<dbReference type="InterPro" id="IPR003439">
    <property type="entry name" value="ABC_transporter-like_ATP-bd"/>
</dbReference>
<accession>A0A1A9HXV7</accession>
<organism evidence="5 6">
    <name type="scientific">Candidatus Chlamydia sanziniae</name>
    <dbReference type="NCBI Taxonomy" id="1806891"/>
    <lineage>
        <taxon>Bacteria</taxon>
        <taxon>Pseudomonadati</taxon>
        <taxon>Chlamydiota</taxon>
        <taxon>Chlamydiia</taxon>
        <taxon>Chlamydiales</taxon>
        <taxon>Chlamydiaceae</taxon>
        <taxon>Chlamydia/Chlamydophila group</taxon>
        <taxon>Chlamydia</taxon>
    </lineage>
</organism>
<dbReference type="AlphaFoldDB" id="A0A1A9HXV7"/>
<evidence type="ECO:0000313" key="6">
    <source>
        <dbReference type="Proteomes" id="UP000078162"/>
    </source>
</evidence>
<gene>
    <name evidence="5" type="ORF">Cs308_0752</name>
</gene>
<dbReference type="InterPro" id="IPR003593">
    <property type="entry name" value="AAA+_ATPase"/>
</dbReference>
<dbReference type="GO" id="GO:0005524">
    <property type="term" value="F:ATP binding"/>
    <property type="evidence" value="ECO:0007669"/>
    <property type="project" value="UniProtKB-KW"/>
</dbReference>
<dbReference type="PANTHER" id="PTHR43023:SF6">
    <property type="entry name" value="INTERMEMBRANE PHOSPHOLIPID TRANSPORT SYSTEM ATP-BINDING PROTEIN MLAF"/>
    <property type="match status" value="1"/>
</dbReference>
<evidence type="ECO:0000256" key="2">
    <source>
        <dbReference type="ARBA" id="ARBA00022741"/>
    </source>
</evidence>
<dbReference type="Proteomes" id="UP000078162">
    <property type="component" value="Chromosome"/>
</dbReference>
<dbReference type="PROSITE" id="PS50893">
    <property type="entry name" value="ABC_TRANSPORTER_2"/>
    <property type="match status" value="1"/>
</dbReference>
<protein>
    <submittedName>
        <fullName evidence="5">Methionine ABC transporter ATP-binding protein</fullName>
    </submittedName>
</protein>
<keyword evidence="6" id="KW-1185">Reference proteome</keyword>
<dbReference type="OrthoDB" id="9772862at2"/>
<dbReference type="Pfam" id="PF00005">
    <property type="entry name" value="ABC_tran"/>
    <property type="match status" value="1"/>
</dbReference>
<feature type="domain" description="ABC transporter" evidence="4">
    <location>
        <begin position="5"/>
        <end position="245"/>
    </location>
</feature>
<dbReference type="PATRIC" id="fig|1806891.3.peg.746"/>
<sequence length="258" mass="29132">MLPWIYVNDIYKNYLDVEGQKHTVLNGVSLEIFPNEFLVILGKSGSGKSVLLRHIMGLECPDFGKVDYAEEFLYKGQLKQFMIGMVFQGGALFDFLTVKENVTFGLRAYNAKTQKLSEEDIEEKAMNALRDVGLEYAADFLPTKLSGGMVKRVALVRSLIYAPKLVLYDEPTAGLDPMTSQEITRLIARLRNEQSMGGVIVTHDIALTLTLADRIAIHHEGTIPRIYTKQEFMDTEEPLVEQFFCLFPNVRELRGADV</sequence>
<evidence type="ECO:0000313" key="5">
    <source>
        <dbReference type="EMBL" id="ANH78922.1"/>
    </source>
</evidence>